<dbReference type="InterPro" id="IPR036388">
    <property type="entry name" value="WH-like_DNA-bd_sf"/>
</dbReference>
<protein>
    <submittedName>
        <fullName evidence="4">Helix-turn-helix domain-containing protein</fullName>
    </submittedName>
</protein>
<dbReference type="CDD" id="cd09124">
    <property type="entry name" value="PLDc_like_TrmB_middle"/>
    <property type="match status" value="1"/>
</dbReference>
<feature type="coiled-coil region" evidence="1">
    <location>
        <begin position="77"/>
        <end position="131"/>
    </location>
</feature>
<dbReference type="InterPro" id="IPR036390">
    <property type="entry name" value="WH_DNA-bd_sf"/>
</dbReference>
<evidence type="ECO:0000313" key="4">
    <source>
        <dbReference type="EMBL" id="XAH72445.1"/>
    </source>
</evidence>
<dbReference type="InterPro" id="IPR051797">
    <property type="entry name" value="TrmB-like"/>
</dbReference>
<evidence type="ECO:0000259" key="2">
    <source>
        <dbReference type="Pfam" id="PF01978"/>
    </source>
</evidence>
<keyword evidence="1" id="KW-0175">Coiled coil</keyword>
<dbReference type="InterPro" id="IPR021586">
    <property type="entry name" value="Tscrpt_reg_TrmB_C"/>
</dbReference>
<evidence type="ECO:0000313" key="5">
    <source>
        <dbReference type="Proteomes" id="UP001451571"/>
    </source>
</evidence>
<sequence length="238" mass="26913">MDETGILERMMLFGLTRVEASIYICLFKSGELTGYEVAKQTGISRSNVYSGLSGLVDKGAAYLIEGKSSKYVAVSIEEFCENKIRNMKRDKEFLMRNMPVVAAVEEGYITIEGAKNIRDKILTMLENAKQRIYLSAPESFIQSIKPELLEIVHRKIKLVLITDKDVGMGETIQYLTDKKENQIRLIIDSLFVLTGDIEGEKSDTCLYSGQKNFVNVFKESLRNEIKLIELTGGEKKDE</sequence>
<keyword evidence="5" id="KW-1185">Reference proteome</keyword>
<evidence type="ECO:0000256" key="1">
    <source>
        <dbReference type="SAM" id="Coils"/>
    </source>
</evidence>
<accession>A0ABZ3ERK6</accession>
<name>A0ABZ3ERK6_9FIRM</name>
<dbReference type="Gene3D" id="1.10.10.10">
    <property type="entry name" value="Winged helix-like DNA-binding domain superfamily/Winged helix DNA-binding domain"/>
    <property type="match status" value="1"/>
</dbReference>
<reference evidence="4 5" key="1">
    <citation type="submission" date="2024-02" db="EMBL/GenBank/DDBJ databases">
        <title>Bacterial strain from lacustrine sediment.</title>
        <authorList>
            <person name="Petit C."/>
            <person name="Fadhlaoui K."/>
        </authorList>
    </citation>
    <scope>NUCLEOTIDE SEQUENCE [LARGE SCALE GENOMIC DNA]</scope>
    <source>
        <strain evidence="4 5">IPX-CK</strain>
    </source>
</reference>
<gene>
    <name evidence="4" type="ORF">V6984_13035</name>
</gene>
<dbReference type="PANTHER" id="PTHR34293">
    <property type="entry name" value="HTH-TYPE TRANSCRIPTIONAL REGULATOR TRMBL2"/>
    <property type="match status" value="1"/>
</dbReference>
<evidence type="ECO:0000259" key="3">
    <source>
        <dbReference type="Pfam" id="PF11495"/>
    </source>
</evidence>
<feature type="domain" description="Transcription regulator TrmB N-terminal" evidence="2">
    <location>
        <begin position="13"/>
        <end position="77"/>
    </location>
</feature>
<dbReference type="Pfam" id="PF11495">
    <property type="entry name" value="Regulator_TrmB"/>
    <property type="match status" value="1"/>
</dbReference>
<feature type="domain" description="Transcription regulator TrmB C-terminal" evidence="3">
    <location>
        <begin position="110"/>
        <end position="196"/>
    </location>
</feature>
<organism evidence="4 5">
    <name type="scientific">Kineothrix sedimenti</name>
    <dbReference type="NCBI Taxonomy" id="3123317"/>
    <lineage>
        <taxon>Bacteria</taxon>
        <taxon>Bacillati</taxon>
        <taxon>Bacillota</taxon>
        <taxon>Clostridia</taxon>
        <taxon>Lachnospirales</taxon>
        <taxon>Lachnospiraceae</taxon>
        <taxon>Kineothrix</taxon>
    </lineage>
</organism>
<dbReference type="InterPro" id="IPR002831">
    <property type="entry name" value="Tscrpt_reg_TrmB_N"/>
</dbReference>
<dbReference type="RefSeq" id="WP_342756061.1">
    <property type="nucleotide sequence ID" value="NZ_CP146256.1"/>
</dbReference>
<dbReference type="Proteomes" id="UP001451571">
    <property type="component" value="Chromosome"/>
</dbReference>
<dbReference type="SUPFAM" id="SSF46785">
    <property type="entry name" value="Winged helix' DNA-binding domain"/>
    <property type="match status" value="1"/>
</dbReference>
<dbReference type="EMBL" id="CP146256">
    <property type="protein sequence ID" value="XAH72445.1"/>
    <property type="molecule type" value="Genomic_DNA"/>
</dbReference>
<dbReference type="Pfam" id="PF01978">
    <property type="entry name" value="TrmB"/>
    <property type="match status" value="1"/>
</dbReference>
<dbReference type="PANTHER" id="PTHR34293:SF1">
    <property type="entry name" value="HTH-TYPE TRANSCRIPTIONAL REGULATOR TRMBL2"/>
    <property type="match status" value="1"/>
</dbReference>
<proteinExistence type="predicted"/>